<sequence>MKPFGQTPKKSKSSSYPDTKLLHIKQFVMEDGKAVGIIGQAYPSREQIEVRMDMECEKAKNTGRKDFEALRSGFRLPNRDVMKIEPGAVLRLPCHVTGEGQAVTEWINVLTRNADETKEKLRFGFASVELYTPKALRQKRDEIRKELKGAVPDDELEFNVDARMLEVCQNQQRYDGAVRLYEHAAPITGDFAQAMEGVAGYYAKELFKPVTDELTQKQYERAQPGLFIRALDPDGGVVAALDVSPAELYRAQAASVEERTAVVEEKIASILEAFPDAQLNLLPYSRISISKFPLTVTDNNYELKAFRRAQNMSCEYKVDPEGERYIEARAMEAVVEFSNNGMVSSFSVPEGAKNVDVARLDEKGGEMPESATEEPPAEESQAQEQPAPPRKPRQRP</sequence>
<evidence type="ECO:0000313" key="3">
    <source>
        <dbReference type="Proteomes" id="UP000069241"/>
    </source>
</evidence>
<dbReference type="STRING" id="44742.AXF13_08020"/>
<proteinExistence type="predicted"/>
<protein>
    <submittedName>
        <fullName evidence="2">Uncharacterized protein</fullName>
    </submittedName>
</protein>
<evidence type="ECO:0000256" key="1">
    <source>
        <dbReference type="SAM" id="MobiDB-lite"/>
    </source>
</evidence>
<dbReference type="AlphaFoldDB" id="A0A0X8JJR9"/>
<dbReference type="EMBL" id="CP014229">
    <property type="protein sequence ID" value="AMD90069.1"/>
    <property type="molecule type" value="Genomic_DNA"/>
</dbReference>
<keyword evidence="3" id="KW-1185">Reference proteome</keyword>
<dbReference type="KEGG" id="dfi:AXF13_08020"/>
<organism evidence="2 3">
    <name type="scientific">Desulfovibrio fairfieldensis</name>
    <dbReference type="NCBI Taxonomy" id="44742"/>
    <lineage>
        <taxon>Bacteria</taxon>
        <taxon>Pseudomonadati</taxon>
        <taxon>Thermodesulfobacteriota</taxon>
        <taxon>Desulfovibrionia</taxon>
        <taxon>Desulfovibrionales</taxon>
        <taxon>Desulfovibrionaceae</taxon>
        <taxon>Desulfovibrio</taxon>
    </lineage>
</organism>
<gene>
    <name evidence="2" type="ORF">AXF13_08020</name>
</gene>
<evidence type="ECO:0000313" key="2">
    <source>
        <dbReference type="EMBL" id="AMD90069.1"/>
    </source>
</evidence>
<accession>A0A0X8JJR9</accession>
<dbReference type="RefSeq" id="WP_062252416.1">
    <property type="nucleotide sequence ID" value="NZ_CP014229.1"/>
</dbReference>
<feature type="region of interest" description="Disordered" evidence="1">
    <location>
        <begin position="353"/>
        <end position="396"/>
    </location>
</feature>
<feature type="compositionally biased region" description="Basic and acidic residues" evidence="1">
    <location>
        <begin position="356"/>
        <end position="366"/>
    </location>
</feature>
<reference evidence="3" key="1">
    <citation type="submission" date="2016-02" db="EMBL/GenBank/DDBJ databases">
        <authorList>
            <person name="Holder M.E."/>
            <person name="Ajami N.J."/>
            <person name="Petrosino J.F."/>
        </authorList>
    </citation>
    <scope>NUCLEOTIDE SEQUENCE [LARGE SCALE GENOMIC DNA]</scope>
    <source>
        <strain evidence="3">CCUG 45958</strain>
    </source>
</reference>
<dbReference type="Proteomes" id="UP000069241">
    <property type="component" value="Chromosome"/>
</dbReference>
<name>A0A0X8JJR9_9BACT</name>